<organism evidence="2 3">
    <name type="scientific">Bartonella birtlesii LL-WM9</name>
    <dbReference type="NCBI Taxonomy" id="1094552"/>
    <lineage>
        <taxon>Bacteria</taxon>
        <taxon>Pseudomonadati</taxon>
        <taxon>Pseudomonadota</taxon>
        <taxon>Alphaproteobacteria</taxon>
        <taxon>Hyphomicrobiales</taxon>
        <taxon>Bartonellaceae</taxon>
        <taxon>Bartonella</taxon>
    </lineage>
</organism>
<dbReference type="GO" id="GO:0003824">
    <property type="term" value="F:catalytic activity"/>
    <property type="evidence" value="ECO:0007669"/>
    <property type="project" value="InterPro"/>
</dbReference>
<dbReference type="Proteomes" id="UP000008748">
    <property type="component" value="Unassembled WGS sequence"/>
</dbReference>
<dbReference type="InterPro" id="IPR005135">
    <property type="entry name" value="Endo/exonuclease/phosphatase"/>
</dbReference>
<dbReference type="InterPro" id="IPR051916">
    <property type="entry name" value="GPI-anchor_lipid_remodeler"/>
</dbReference>
<evidence type="ECO:0000259" key="1">
    <source>
        <dbReference type="Pfam" id="PF03372"/>
    </source>
</evidence>
<dbReference type="HOGENOM" id="CLU_060500_3_1_5"/>
<dbReference type="PANTHER" id="PTHR14859">
    <property type="entry name" value="CALCOFLUOR WHITE HYPERSENSITIVE PROTEIN PRECURSOR"/>
    <property type="match status" value="1"/>
</dbReference>
<feature type="domain" description="Endonuclease/exonuclease/phosphatase" evidence="1">
    <location>
        <begin position="73"/>
        <end position="290"/>
    </location>
</feature>
<sequence>MFLAFFKHKACSFFLLVYLLNKMTKMPYKQRFSRFSALIQQKLHSSLAKTGDNNFCHQSNKTNQNLHYDLTVASYNVHKCVGVDKIFNPTRIVHVITELQVDILALQEADKRFGERVGLIDLQLLKSKTGLIPVPLNTMSPQGHGWHGNALFLRKGHVRDILQVTLPGIEPRGAVIVEFEMEIGLIRIIAAHFGLLRHSRNQQTKTLLALLQKRPLMPTLLVGDFNEWRRGKGSSLKHFSPYFDSTLGTVPSFPSRFPFLALDRIFAFPHQLVKNIENHNSSLARVASDHLPIKAYLDLANAIAIIQNK</sequence>
<dbReference type="SUPFAM" id="SSF56219">
    <property type="entry name" value="DNase I-like"/>
    <property type="match status" value="1"/>
</dbReference>
<proteinExistence type="predicted"/>
<dbReference type="AlphaFoldDB" id="J0PV85"/>
<dbReference type="PANTHER" id="PTHR14859:SF1">
    <property type="entry name" value="PGAP2-INTERACTING PROTEIN"/>
    <property type="match status" value="1"/>
</dbReference>
<name>J0PV85_9HYPH</name>
<gene>
    <name evidence="2" type="ORF">ME7_01050</name>
</gene>
<keyword evidence="3" id="KW-1185">Reference proteome</keyword>
<dbReference type="PATRIC" id="fig|1094552.3.peg.1176"/>
<dbReference type="Gene3D" id="3.60.10.10">
    <property type="entry name" value="Endonuclease/exonuclease/phosphatase"/>
    <property type="match status" value="1"/>
</dbReference>
<dbReference type="GO" id="GO:0016020">
    <property type="term" value="C:membrane"/>
    <property type="evidence" value="ECO:0007669"/>
    <property type="project" value="GOC"/>
</dbReference>
<dbReference type="InterPro" id="IPR036691">
    <property type="entry name" value="Endo/exonu/phosph_ase_sf"/>
</dbReference>
<dbReference type="GO" id="GO:0006506">
    <property type="term" value="P:GPI anchor biosynthetic process"/>
    <property type="evidence" value="ECO:0007669"/>
    <property type="project" value="TreeGrafter"/>
</dbReference>
<dbReference type="Pfam" id="PF03372">
    <property type="entry name" value="Exo_endo_phos"/>
    <property type="match status" value="1"/>
</dbReference>
<evidence type="ECO:0000313" key="2">
    <source>
        <dbReference type="EMBL" id="EJF76506.1"/>
    </source>
</evidence>
<comment type="caution">
    <text evidence="2">The sequence shown here is derived from an EMBL/GenBank/DDBJ whole genome shotgun (WGS) entry which is preliminary data.</text>
</comment>
<accession>J0PV85</accession>
<reference evidence="2 3" key="1">
    <citation type="submission" date="2012-03" db="EMBL/GenBank/DDBJ databases">
        <title>The Genome Sequence of Bartonella birtlesii LL-WM9.</title>
        <authorList>
            <consortium name="The Broad Institute Genome Sequencing Platform"/>
            <consortium name="The Broad Institute Genome Sequencing Center for Infectious Disease"/>
            <person name="Feldgarden M."/>
            <person name="Kirby J."/>
            <person name="Kosoy M."/>
            <person name="Birtles R."/>
            <person name="Probert W.S."/>
            <person name="Chiaraviglio L."/>
            <person name="Young S.K."/>
            <person name="Zeng Q."/>
            <person name="Gargeya S."/>
            <person name="Fitzgerald M."/>
            <person name="Haas B."/>
            <person name="Abouelleil A."/>
            <person name="Alvarado L."/>
            <person name="Arachchi H.M."/>
            <person name="Berlin A."/>
            <person name="Chapman S.B."/>
            <person name="Gearin G."/>
            <person name="Goldberg J."/>
            <person name="Griggs A."/>
            <person name="Gujja S."/>
            <person name="Hansen M."/>
            <person name="Heiman D."/>
            <person name="Howarth C."/>
            <person name="Larimer J."/>
            <person name="Lui A."/>
            <person name="MacDonald P.J.P."/>
            <person name="McCowen C."/>
            <person name="Montmayeur A."/>
            <person name="Murphy C."/>
            <person name="Neiman D."/>
            <person name="Pearson M."/>
            <person name="Priest M."/>
            <person name="Roberts A."/>
            <person name="Saif S."/>
            <person name="Shea T."/>
            <person name="Sisk P."/>
            <person name="Stolte C."/>
            <person name="Sykes S."/>
            <person name="Wortman J."/>
            <person name="Nusbaum C."/>
            <person name="Birren B."/>
        </authorList>
    </citation>
    <scope>NUCLEOTIDE SEQUENCE [LARGE SCALE GENOMIC DNA]</scope>
    <source>
        <strain evidence="2 3">LL-WM9</strain>
    </source>
</reference>
<dbReference type="EMBL" id="AIMC01000020">
    <property type="protein sequence ID" value="EJF76506.1"/>
    <property type="molecule type" value="Genomic_DNA"/>
</dbReference>
<evidence type="ECO:0000313" key="3">
    <source>
        <dbReference type="Proteomes" id="UP000008748"/>
    </source>
</evidence>
<protein>
    <recommendedName>
        <fullName evidence="1">Endonuclease/exonuclease/phosphatase domain-containing protein</fullName>
    </recommendedName>
</protein>